<keyword evidence="4" id="KW-0997">Cell inner membrane</keyword>
<dbReference type="PROSITE" id="PS50893">
    <property type="entry name" value="ABC_TRANSPORTER_2"/>
    <property type="match status" value="2"/>
</dbReference>
<evidence type="ECO:0000256" key="14">
    <source>
        <dbReference type="HAMAP-Rule" id="MF_00847"/>
    </source>
</evidence>
<dbReference type="Gene3D" id="3.40.50.300">
    <property type="entry name" value="P-loop containing nucleotide triphosphate hydrolases"/>
    <property type="match status" value="2"/>
</dbReference>
<comment type="subunit">
    <text evidence="14">Monomer. Probably contacts ribosomal proteins L1, L5, L33 and S7, the 16S and 23S rRNA and the P-site containing tRNA(fMet).</text>
</comment>
<keyword evidence="5 14" id="KW-0820">tRNA-binding</keyword>
<feature type="region of interest" description="PtIM" evidence="14">
    <location>
        <begin position="241"/>
        <end position="321"/>
    </location>
</feature>
<comment type="catalytic activity">
    <reaction evidence="14">
        <text>ATP + H2O = ADP + phosphate + H(+)</text>
        <dbReference type="Rhea" id="RHEA:13065"/>
        <dbReference type="ChEBI" id="CHEBI:15377"/>
        <dbReference type="ChEBI" id="CHEBI:15378"/>
        <dbReference type="ChEBI" id="CHEBI:30616"/>
        <dbReference type="ChEBI" id="CHEBI:43474"/>
        <dbReference type="ChEBI" id="CHEBI:456216"/>
    </reaction>
</comment>
<dbReference type="NCBIfam" id="NF008775">
    <property type="entry name" value="PRK11819.1"/>
    <property type="match status" value="1"/>
</dbReference>
<dbReference type="FunFam" id="3.40.50.300:FF:000011">
    <property type="entry name" value="Putative ABC transporter ATP-binding component"/>
    <property type="match status" value="1"/>
</dbReference>
<feature type="domain" description="ABC transporter" evidence="15">
    <location>
        <begin position="323"/>
        <end position="549"/>
    </location>
</feature>
<dbReference type="GO" id="GO:0006412">
    <property type="term" value="P:translation"/>
    <property type="evidence" value="ECO:0007669"/>
    <property type="project" value="UniProtKB-KW"/>
</dbReference>
<evidence type="ECO:0000256" key="1">
    <source>
        <dbReference type="ARBA" id="ARBA00005868"/>
    </source>
</evidence>
<evidence type="ECO:0000256" key="6">
    <source>
        <dbReference type="ARBA" id="ARBA00022730"/>
    </source>
</evidence>
<keyword evidence="10 14" id="KW-0067">ATP-binding</keyword>
<comment type="function">
    <text evidence="14">A translation factor that gates the progression of the 70S ribosomal initiation complex (IC, containing tRNA(fMet) in the P-site) into the translation elongation cycle by using a mechanism sensitive to the ATP/ADP ratio. Binds to the 70S ribosome E-site where it modulates the state of the translating ribosome during subunit translocation. ATP hydrolysis probably frees it from the ribosome, which can enter the elongation phase.</text>
</comment>
<keyword evidence="7 14" id="KW-0677">Repeat</keyword>
<keyword evidence="12 14" id="KW-0694">RNA-binding</keyword>
<keyword evidence="8 14" id="KW-0547">Nucleotide-binding</keyword>
<comment type="subcellular location">
    <subcellularLocation>
        <location evidence="14">Cytoplasm</location>
    </subcellularLocation>
    <text evidence="14">Associates with ribosomes and polysomes.</text>
</comment>
<dbReference type="HAMAP" id="MF_00847">
    <property type="entry name" value="EttA"/>
    <property type="match status" value="1"/>
</dbReference>
<feature type="domain" description="ABC transporter" evidence="15">
    <location>
        <begin position="6"/>
        <end position="258"/>
    </location>
</feature>
<protein>
    <recommendedName>
        <fullName evidence="14">Energy-dependent translational throttle protein EttA</fullName>
        <ecNumber evidence="14">3.6.1.-</ecNumber>
    </recommendedName>
    <alternativeName>
        <fullName evidence="14">Translational regulatory factor EttA</fullName>
    </alternativeName>
</protein>
<evidence type="ECO:0000313" key="16">
    <source>
        <dbReference type="EMBL" id="TFE46198.1"/>
    </source>
</evidence>
<dbReference type="InterPro" id="IPR032781">
    <property type="entry name" value="ABC_tran_Xtn"/>
</dbReference>
<dbReference type="Pfam" id="PF12848">
    <property type="entry name" value="ABC_tran_Xtn"/>
    <property type="match status" value="1"/>
</dbReference>
<dbReference type="RefSeq" id="WP_134457718.1">
    <property type="nucleotide sequence ID" value="NZ_JBHMFL010000018.1"/>
</dbReference>
<dbReference type="GO" id="GO:0005737">
    <property type="term" value="C:cytoplasm"/>
    <property type="evidence" value="ECO:0007669"/>
    <property type="project" value="UniProtKB-SubCell"/>
</dbReference>
<gene>
    <name evidence="14 16" type="primary">ettA</name>
    <name evidence="16" type="ORF">E2553_14875</name>
</gene>
<keyword evidence="4" id="KW-0472">Membrane</keyword>
<dbReference type="AlphaFoldDB" id="A0A4Y8NA23"/>
<dbReference type="CDD" id="cd03221">
    <property type="entry name" value="ABCF_EF-3"/>
    <property type="match status" value="2"/>
</dbReference>
<comment type="caution">
    <text evidence="16">The sequence shown here is derived from an EMBL/GenBank/DDBJ whole genome shotgun (WGS) entry which is preliminary data.</text>
</comment>
<dbReference type="InterPro" id="IPR022374">
    <property type="entry name" value="EttA"/>
</dbReference>
<comment type="caution">
    <text evidence="14">Lacks conserved residue(s) required for the propagation of feature annotation.</text>
</comment>
<dbReference type="PANTHER" id="PTHR43858:SF1">
    <property type="entry name" value="ABC TRANSPORTER-RELATED PROTEIN"/>
    <property type="match status" value="1"/>
</dbReference>
<dbReference type="InterPro" id="IPR017871">
    <property type="entry name" value="ABC_transporter-like_CS"/>
</dbReference>
<organism evidence="16 17">
    <name type="scientific">Paraburkholderia dipogonis</name>
    <dbReference type="NCBI Taxonomy" id="1211383"/>
    <lineage>
        <taxon>Bacteria</taxon>
        <taxon>Pseudomonadati</taxon>
        <taxon>Pseudomonadota</taxon>
        <taxon>Betaproteobacteria</taxon>
        <taxon>Burkholderiales</taxon>
        <taxon>Burkholderiaceae</taxon>
        <taxon>Paraburkholderia</taxon>
    </lineage>
</organism>
<dbReference type="GO" id="GO:0000049">
    <property type="term" value="F:tRNA binding"/>
    <property type="evidence" value="ECO:0007669"/>
    <property type="project" value="UniProtKB-UniRule"/>
</dbReference>
<evidence type="ECO:0000256" key="3">
    <source>
        <dbReference type="ARBA" id="ARBA00022490"/>
    </source>
</evidence>
<dbReference type="Pfam" id="PF00005">
    <property type="entry name" value="ABC_tran"/>
    <property type="match status" value="2"/>
</dbReference>
<feature type="region of interest" description="Arm" evidence="14">
    <location>
        <begin position="95"/>
        <end position="139"/>
    </location>
</feature>
<evidence type="ECO:0000256" key="7">
    <source>
        <dbReference type="ARBA" id="ARBA00022737"/>
    </source>
</evidence>
<proteinExistence type="inferred from homology"/>
<evidence type="ECO:0000256" key="9">
    <source>
        <dbReference type="ARBA" id="ARBA00022801"/>
    </source>
</evidence>
<dbReference type="SMART" id="SM00382">
    <property type="entry name" value="AAA"/>
    <property type="match status" value="2"/>
</dbReference>
<dbReference type="GO" id="GO:0016887">
    <property type="term" value="F:ATP hydrolysis activity"/>
    <property type="evidence" value="ECO:0007669"/>
    <property type="project" value="UniProtKB-UniRule"/>
</dbReference>
<dbReference type="Proteomes" id="UP000297385">
    <property type="component" value="Unassembled WGS sequence"/>
</dbReference>
<comment type="domain">
    <text evidence="14">The arm domain is inserted in the first ABC transporter domain. Probably contacts ribosomal protein L1.</text>
</comment>
<reference evidence="16 17" key="1">
    <citation type="submission" date="2019-03" db="EMBL/GenBank/DDBJ databases">
        <title>Complete Genome Sequence of Paraburkholderia dipogonis ICMP 19430T, a Nitrogen-fixing Symbiont of the South African Invasive Legume Dipogon lignosus in New Zealand.</title>
        <authorList>
            <person name="De Meyer S.E."/>
        </authorList>
    </citation>
    <scope>NUCLEOTIDE SEQUENCE [LARGE SCALE GENOMIC DNA]</scope>
    <source>
        <strain evidence="16 17">ICMP 19430</strain>
    </source>
</reference>
<dbReference type="SUPFAM" id="SSF52540">
    <property type="entry name" value="P-loop containing nucleoside triphosphate hydrolases"/>
    <property type="match status" value="2"/>
</dbReference>
<dbReference type="GO" id="GO:0005524">
    <property type="term" value="F:ATP binding"/>
    <property type="evidence" value="ECO:0007669"/>
    <property type="project" value="UniProtKB-UniRule"/>
</dbReference>
<evidence type="ECO:0000256" key="8">
    <source>
        <dbReference type="ARBA" id="ARBA00022741"/>
    </source>
</evidence>
<evidence type="ECO:0000256" key="5">
    <source>
        <dbReference type="ARBA" id="ARBA00022555"/>
    </source>
</evidence>
<dbReference type="PANTHER" id="PTHR43858">
    <property type="entry name" value="ENERGY-DEPENDENT TRANSLATIONAL THROTTLE PROTEIN ETTA"/>
    <property type="match status" value="1"/>
</dbReference>
<dbReference type="GO" id="GO:0043022">
    <property type="term" value="F:ribosome binding"/>
    <property type="evidence" value="ECO:0007669"/>
    <property type="project" value="UniProtKB-UniRule"/>
</dbReference>
<comment type="similarity">
    <text evidence="1 14">Belongs to the ABC transporter superfamily. ABCF family. Translational throttle EttA subfamily.</text>
</comment>
<evidence type="ECO:0000256" key="12">
    <source>
        <dbReference type="ARBA" id="ARBA00022884"/>
    </source>
</evidence>
<dbReference type="NCBIfam" id="TIGR03719">
    <property type="entry name" value="ABC_ABC_ChvD"/>
    <property type="match status" value="1"/>
</dbReference>
<keyword evidence="2" id="KW-1003">Cell membrane</keyword>
<feature type="binding site" evidence="14">
    <location>
        <begin position="355"/>
        <end position="362"/>
    </location>
    <ligand>
        <name>ATP</name>
        <dbReference type="ChEBI" id="CHEBI:30616"/>
        <label>2</label>
    </ligand>
</feature>
<dbReference type="GO" id="GO:0045900">
    <property type="term" value="P:negative regulation of translational elongation"/>
    <property type="evidence" value="ECO:0007669"/>
    <property type="project" value="UniProtKB-UniRule"/>
</dbReference>
<dbReference type="EC" id="3.6.1.-" evidence="14"/>
<name>A0A4Y8NA23_9BURK</name>
<keyword evidence="13 14" id="KW-0648">Protein biosynthesis</keyword>
<dbReference type="GO" id="GO:0019843">
    <property type="term" value="F:rRNA binding"/>
    <property type="evidence" value="ECO:0007669"/>
    <property type="project" value="UniProtKB-UniRule"/>
</dbReference>
<evidence type="ECO:0000256" key="10">
    <source>
        <dbReference type="ARBA" id="ARBA00022840"/>
    </source>
</evidence>
<evidence type="ECO:0000256" key="11">
    <source>
        <dbReference type="ARBA" id="ARBA00022845"/>
    </source>
</evidence>
<keyword evidence="6 14" id="KW-0699">rRNA-binding</keyword>
<dbReference type="EMBL" id="SNVI01000001">
    <property type="protein sequence ID" value="TFE46198.1"/>
    <property type="molecule type" value="Genomic_DNA"/>
</dbReference>
<keyword evidence="11 14" id="KW-0810">Translation regulation</keyword>
<dbReference type="InterPro" id="IPR003593">
    <property type="entry name" value="AAA+_ATPase"/>
</dbReference>
<evidence type="ECO:0000256" key="4">
    <source>
        <dbReference type="ARBA" id="ARBA00022519"/>
    </source>
</evidence>
<dbReference type="FunFam" id="3.40.50.300:FF:000183">
    <property type="entry name" value="ABC transporter ATP-binding protein yjjK"/>
    <property type="match status" value="1"/>
</dbReference>
<evidence type="ECO:0000256" key="13">
    <source>
        <dbReference type="ARBA" id="ARBA00022917"/>
    </source>
</evidence>
<dbReference type="PROSITE" id="PS00211">
    <property type="entry name" value="ABC_TRANSPORTER_1"/>
    <property type="match status" value="1"/>
</dbReference>
<evidence type="ECO:0000313" key="17">
    <source>
        <dbReference type="Proteomes" id="UP000297385"/>
    </source>
</evidence>
<dbReference type="InterPro" id="IPR027417">
    <property type="entry name" value="P-loop_NTPase"/>
</dbReference>
<evidence type="ECO:0000259" key="15">
    <source>
        <dbReference type="PROSITE" id="PS50893"/>
    </source>
</evidence>
<keyword evidence="3 14" id="KW-0963">Cytoplasm</keyword>
<keyword evidence="9 14" id="KW-0378">Hydrolase</keyword>
<comment type="domain">
    <text evidence="14">The P-site tRNA interaction motif (PtIM domain) probably interacts with the P-site tRNA(fMet) as well as the 23S rRNA.</text>
</comment>
<dbReference type="GeneID" id="97311120"/>
<sequence>MAQYVFTMNRVGKIVPPKRQILKDISLSFFPGAKIGLLGLNGSGKSTLIRIMAGVDKDIEGEATPMPNLNIGYLPQEPQLDPNKTVREAVEEGLGDVFGAQKKLDEIYAAYAEPDADFDALAAEQAKYEAILATTDGSAEQQIEIAADALRLPPWDAKIEHLSGGEKRRVALCKLLLEKPDMLLLDEPTNHLDAESVDWLEQFLTRFPGTVVAVTHDRYFLDNAAEWILELDRGHGIPWKGNYSSWLDQKEERLKQEESSESARQKAIKKELEWVRQNPKGRQAKSKARIARFEELNSQDYQKRNETQEIFIPVGDRLGNEVIEFKNVSKSYGDRLLLDDVSFKIPAGAIVGIIGPNGAGKSTLFRMLTGREQPDSGEIVQGPTVKLAYVDQSRDALDGSKTVFEEISGGADVLTVGKYETPSRAYIGRFNFKGGDQQKVVGNLSGGERGRLHLAKTLIAGGNVLLLDEPSNDLDVETLRALEDALLEFAGSVLVISHDRWFLDRIATHILAFEGDSQITFFDGNYQEYEADKRARLGEEAARPKRLRYKPIAR</sequence>
<accession>A0A4Y8NA23</accession>
<dbReference type="InterPro" id="IPR003439">
    <property type="entry name" value="ABC_transporter-like_ATP-bd"/>
</dbReference>
<evidence type="ECO:0000256" key="2">
    <source>
        <dbReference type="ARBA" id="ARBA00022475"/>
    </source>
</evidence>